<organism evidence="1 2">
    <name type="scientific">Empedobacter falsenii</name>
    <dbReference type="NCBI Taxonomy" id="343874"/>
    <lineage>
        <taxon>Bacteria</taxon>
        <taxon>Pseudomonadati</taxon>
        <taxon>Bacteroidota</taxon>
        <taxon>Flavobacteriia</taxon>
        <taxon>Flavobacteriales</taxon>
        <taxon>Weeksellaceae</taxon>
        <taxon>Empedobacter</taxon>
    </lineage>
</organism>
<evidence type="ECO:0000313" key="1">
    <source>
        <dbReference type="EMBL" id="QLL56825.1"/>
    </source>
</evidence>
<dbReference type="EMBL" id="CP040908">
    <property type="protein sequence ID" value="QLL56825.1"/>
    <property type="molecule type" value="Genomic_DNA"/>
</dbReference>
<dbReference type="GeneID" id="78400085"/>
<reference evidence="1 2" key="1">
    <citation type="submission" date="2019-06" db="EMBL/GenBank/DDBJ databases">
        <title>Emergence of pandrug resistant Empedobacter falsenii in China.</title>
        <authorList>
            <person name="Dong N."/>
            <person name="Chen S."/>
            <person name="Zhang R."/>
        </authorList>
    </citation>
    <scope>NUCLEOTIDE SEQUENCE [LARGE SCALE GENOMIC DNA]</scope>
    <source>
        <strain evidence="1 2">1681-1</strain>
    </source>
</reference>
<evidence type="ECO:0000313" key="2">
    <source>
        <dbReference type="Proteomes" id="UP000510643"/>
    </source>
</evidence>
<dbReference type="AlphaFoldDB" id="A0A7H9DP98"/>
<accession>A0A7H9DP98</accession>
<proteinExistence type="predicted"/>
<sequence length="95" mass="11265">MYREVRCEYSKCNGENLYREVRCEYSKCNGENLYREVRCEYSSNFSIQFLSESLEMTNKQGHPELVSGSHKVDDEKLKQVQLDKKFIALSIRRKA</sequence>
<name>A0A7H9DP98_9FLAO</name>
<dbReference type="KEGG" id="efal:FH779_01420"/>
<gene>
    <name evidence="1" type="ORF">FH779_01420</name>
</gene>
<dbReference type="RefSeq" id="WP_180905802.1">
    <property type="nucleotide sequence ID" value="NZ_CP040908.1"/>
</dbReference>
<protein>
    <submittedName>
        <fullName evidence="1">Uncharacterized protein</fullName>
    </submittedName>
</protein>
<keyword evidence="2" id="KW-1185">Reference proteome</keyword>
<dbReference type="Proteomes" id="UP000510643">
    <property type="component" value="Chromosome"/>
</dbReference>